<feature type="non-terminal residue" evidence="5">
    <location>
        <position position="1"/>
    </location>
</feature>
<feature type="region of interest" description="Disordered" evidence="4">
    <location>
        <begin position="1"/>
        <end position="58"/>
    </location>
</feature>
<sequence>EPTKFGRSDSNSPAPATSLSSVPPSQSQQSVVPPQNQGPQNPGQAQQGQTQAFLNPALPPGYGYTSLPYYPGVPGVPSAFQYGPTVFMPPASTKQHSMGPTSQYQHQAGYSQHTYGP</sequence>
<comment type="subcellular location">
    <subcellularLocation>
        <location evidence="1">Cytoplasm</location>
    </subcellularLocation>
</comment>
<dbReference type="InterPro" id="IPR051833">
    <property type="entry name" value="TC-DDR_regulator"/>
</dbReference>
<keyword evidence="3" id="KW-0597">Phosphoprotein</keyword>
<evidence type="ECO:0000256" key="4">
    <source>
        <dbReference type="SAM" id="MobiDB-lite"/>
    </source>
</evidence>
<dbReference type="Proteomes" id="UP001529510">
    <property type="component" value="Unassembled WGS sequence"/>
</dbReference>
<feature type="compositionally biased region" description="Polar residues" evidence="4">
    <location>
        <begin position="92"/>
        <end position="117"/>
    </location>
</feature>
<evidence type="ECO:0000256" key="2">
    <source>
        <dbReference type="ARBA" id="ARBA00022490"/>
    </source>
</evidence>
<comment type="caution">
    <text evidence="5">The sequence shown here is derived from an EMBL/GenBank/DDBJ whole genome shotgun (WGS) entry which is preliminary data.</text>
</comment>
<gene>
    <name evidence="5" type="ORF">M9458_018203</name>
</gene>
<dbReference type="PANTHER" id="PTHR16308">
    <property type="entry name" value="UBIQUITIN ASSOCIATED PROTEIN 2-LIKE/LINGERER"/>
    <property type="match status" value="1"/>
</dbReference>
<accession>A0ABD0QJX2</accession>
<evidence type="ECO:0000256" key="3">
    <source>
        <dbReference type="ARBA" id="ARBA00022553"/>
    </source>
</evidence>
<evidence type="ECO:0000313" key="6">
    <source>
        <dbReference type="Proteomes" id="UP001529510"/>
    </source>
</evidence>
<keyword evidence="6" id="KW-1185">Reference proteome</keyword>
<feature type="non-terminal residue" evidence="5">
    <location>
        <position position="117"/>
    </location>
</feature>
<name>A0ABD0QJX2_CIRMR</name>
<protein>
    <submittedName>
        <fullName evidence="5">Uncharacterized protein</fullName>
    </submittedName>
</protein>
<dbReference type="PANTHER" id="PTHR16308:SF20">
    <property type="entry name" value="UBIQUITIN ASSOCIATED PROTEIN 2B ISOFORM X1"/>
    <property type="match status" value="1"/>
</dbReference>
<keyword evidence="2" id="KW-0963">Cytoplasm</keyword>
<dbReference type="EMBL" id="JAMKFB020000008">
    <property type="protein sequence ID" value="KAL0186533.1"/>
    <property type="molecule type" value="Genomic_DNA"/>
</dbReference>
<evidence type="ECO:0000256" key="1">
    <source>
        <dbReference type="ARBA" id="ARBA00004496"/>
    </source>
</evidence>
<evidence type="ECO:0000313" key="5">
    <source>
        <dbReference type="EMBL" id="KAL0186533.1"/>
    </source>
</evidence>
<reference evidence="5 6" key="1">
    <citation type="submission" date="2024-05" db="EMBL/GenBank/DDBJ databases">
        <title>Genome sequencing and assembly of Indian major carp, Cirrhinus mrigala (Hamilton, 1822).</title>
        <authorList>
            <person name="Mohindra V."/>
            <person name="Chowdhury L.M."/>
            <person name="Lal K."/>
            <person name="Jena J.K."/>
        </authorList>
    </citation>
    <scope>NUCLEOTIDE SEQUENCE [LARGE SCALE GENOMIC DNA]</scope>
    <source>
        <strain evidence="5">CM1030</strain>
        <tissue evidence="5">Blood</tissue>
    </source>
</reference>
<dbReference type="GO" id="GO:0005737">
    <property type="term" value="C:cytoplasm"/>
    <property type="evidence" value="ECO:0007669"/>
    <property type="project" value="UniProtKB-SubCell"/>
</dbReference>
<proteinExistence type="predicted"/>
<organism evidence="5 6">
    <name type="scientific">Cirrhinus mrigala</name>
    <name type="common">Mrigala</name>
    <dbReference type="NCBI Taxonomy" id="683832"/>
    <lineage>
        <taxon>Eukaryota</taxon>
        <taxon>Metazoa</taxon>
        <taxon>Chordata</taxon>
        <taxon>Craniata</taxon>
        <taxon>Vertebrata</taxon>
        <taxon>Euteleostomi</taxon>
        <taxon>Actinopterygii</taxon>
        <taxon>Neopterygii</taxon>
        <taxon>Teleostei</taxon>
        <taxon>Ostariophysi</taxon>
        <taxon>Cypriniformes</taxon>
        <taxon>Cyprinidae</taxon>
        <taxon>Labeoninae</taxon>
        <taxon>Labeonini</taxon>
        <taxon>Cirrhinus</taxon>
    </lineage>
</organism>
<dbReference type="AlphaFoldDB" id="A0ABD0QJX2"/>
<feature type="region of interest" description="Disordered" evidence="4">
    <location>
        <begin position="80"/>
        <end position="117"/>
    </location>
</feature>
<feature type="compositionally biased region" description="Low complexity" evidence="4">
    <location>
        <begin position="16"/>
        <end position="52"/>
    </location>
</feature>